<reference evidence="13 14" key="2">
    <citation type="journal article" date="2019" name="G3 (Bethesda)">
        <title>Hybrid Assembly of the Genome of the Entomopathogenic Nematode Steinernema carpocapsae Identifies the X-Chromosome.</title>
        <authorList>
            <person name="Serra L."/>
            <person name="Macchietto M."/>
            <person name="Macias-Munoz A."/>
            <person name="McGill C.J."/>
            <person name="Rodriguez I.M."/>
            <person name="Rodriguez B."/>
            <person name="Murad R."/>
            <person name="Mortazavi A."/>
        </authorList>
    </citation>
    <scope>NUCLEOTIDE SEQUENCE [LARGE SCALE GENOMIC DNA]</scope>
    <source>
        <strain evidence="13 14">ALL</strain>
    </source>
</reference>
<comment type="caution">
    <text evidence="13">The sequence shown here is derived from an EMBL/GenBank/DDBJ whole genome shotgun (WGS) entry which is preliminary data.</text>
</comment>
<keyword evidence="3" id="KW-0547">Nucleotide-binding</keyword>
<dbReference type="SUPFAM" id="SSF55945">
    <property type="entry name" value="TATA-box binding protein-like"/>
    <property type="match status" value="1"/>
</dbReference>
<evidence type="ECO:0000256" key="4">
    <source>
        <dbReference type="ARBA" id="ARBA00022763"/>
    </source>
</evidence>
<dbReference type="SUPFAM" id="SSF52540">
    <property type="entry name" value="P-loop containing nucleoside triphosphate hydrolases"/>
    <property type="match status" value="1"/>
</dbReference>
<keyword evidence="10" id="KW-0326">Glycosidase</keyword>
<comment type="catalytic activity">
    <reaction evidence="11">
        <text>2'-deoxyribonucleotide-(2'-deoxyribose 5'-phosphate)-2'-deoxyribonucleotide-DNA = a 3'-end 2'-deoxyribonucleotide-(2,3-dehydro-2,3-deoxyribose 5'-phosphate)-DNA + a 5'-end 5'-phospho-2'-deoxyribonucleoside-DNA + H(+)</text>
        <dbReference type="Rhea" id="RHEA:66592"/>
        <dbReference type="Rhea" id="RHEA-COMP:13180"/>
        <dbReference type="Rhea" id="RHEA-COMP:16897"/>
        <dbReference type="Rhea" id="RHEA-COMP:17067"/>
        <dbReference type="ChEBI" id="CHEBI:15378"/>
        <dbReference type="ChEBI" id="CHEBI:136412"/>
        <dbReference type="ChEBI" id="CHEBI:157695"/>
        <dbReference type="ChEBI" id="CHEBI:167181"/>
        <dbReference type="EC" id="4.2.99.18"/>
    </reaction>
</comment>
<organism evidence="13 14">
    <name type="scientific">Steinernema carpocapsae</name>
    <name type="common">Entomopathogenic nematode</name>
    <dbReference type="NCBI Taxonomy" id="34508"/>
    <lineage>
        <taxon>Eukaryota</taxon>
        <taxon>Metazoa</taxon>
        <taxon>Ecdysozoa</taxon>
        <taxon>Nematoda</taxon>
        <taxon>Chromadorea</taxon>
        <taxon>Rhabditida</taxon>
        <taxon>Tylenchina</taxon>
        <taxon>Panagrolaimomorpha</taxon>
        <taxon>Strongyloidoidea</taxon>
        <taxon>Steinernematidae</taxon>
        <taxon>Steinernema</taxon>
    </lineage>
</organism>
<dbReference type="GO" id="GO:0005634">
    <property type="term" value="C:nucleus"/>
    <property type="evidence" value="ECO:0007669"/>
    <property type="project" value="TreeGrafter"/>
</dbReference>
<dbReference type="InterPro" id="IPR023170">
    <property type="entry name" value="HhH_base_excis_C"/>
</dbReference>
<evidence type="ECO:0000256" key="5">
    <source>
        <dbReference type="ARBA" id="ARBA00022801"/>
    </source>
</evidence>
<dbReference type="GO" id="GO:0005524">
    <property type="term" value="F:ATP binding"/>
    <property type="evidence" value="ECO:0007669"/>
    <property type="project" value="UniProtKB-KW"/>
</dbReference>
<evidence type="ECO:0000313" key="13">
    <source>
        <dbReference type="EMBL" id="TKR58351.1"/>
    </source>
</evidence>
<sequence length="543" mass="61707">MSLVLVMGLPGAGKTTLCEQLKARFTLLDVQIYSFDEFLASSGVIVDGNFTEKASFLRKAWQKRIEEAVEAKIEAGFTSFTLLVDDVFYFSSMRRVFERMSRAFGLACIQILVETSLEEAILRNLKRSKRPFEVSEAEIRSIAKRVEVPYSSRGFYRFQGDLDKIAKAILETKSFPHKREIYLEPEHDDSVWKQLDLDLRKAVGTLMRDPKTTRDGKTLSAKKRNIFEKMKAEGCVDWDAEGLLWSKKEDDSVVGVAYNRVWRLSRVDEEYIEYSVLGRFSRASGSDEHVLKKYLQLDVDLPSLYRNWSDKDAHFAELVEKHLEKLEGIRILRQQLVETLFAFICSANNNIQRISKLVNTLASLYGEKIQIGDGDVFYDFPHLEALGSDGAEDMEAVLRKHAFGYRAGYIAKSVAYLVENGGDKWLEKIAEMGTEEAREELVKLPGIGRKVADCICLMALQKHEIVPVDTHVLQITATLYIPSLAPKNGKKATLNEKIHKQIAEFYVDLFGPYAGWAHSVLFSSRLKHITSPGKVTKKSSRRS</sequence>
<dbReference type="Gene3D" id="1.10.1670.10">
    <property type="entry name" value="Helix-hairpin-Helix base-excision DNA repair enzymes (C-terminal)"/>
    <property type="match status" value="1"/>
</dbReference>
<keyword evidence="4" id="KW-0227">DNA damage</keyword>
<dbReference type="EC" id="4.2.99.18" evidence="2"/>
<dbReference type="GO" id="GO:0140078">
    <property type="term" value="F:class I DNA-(apurinic or apyrimidinic site) endonuclease activity"/>
    <property type="evidence" value="ECO:0007669"/>
    <property type="project" value="UniProtKB-EC"/>
</dbReference>
<dbReference type="Gene3D" id="1.10.340.30">
    <property type="entry name" value="Hypothetical protein, domain 2"/>
    <property type="match status" value="1"/>
</dbReference>
<name>A0A4U5LQU8_STECR</name>
<dbReference type="GO" id="GO:0003684">
    <property type="term" value="F:damaged DNA binding"/>
    <property type="evidence" value="ECO:0007669"/>
    <property type="project" value="InterPro"/>
</dbReference>
<dbReference type="STRING" id="34508.A0A4U5LQU8"/>
<evidence type="ECO:0000256" key="9">
    <source>
        <dbReference type="ARBA" id="ARBA00023268"/>
    </source>
</evidence>
<evidence type="ECO:0000256" key="1">
    <source>
        <dbReference type="ARBA" id="ARBA00010679"/>
    </source>
</evidence>
<dbReference type="EMBL" id="AZBU02000013">
    <property type="protein sequence ID" value="TKR58351.1"/>
    <property type="molecule type" value="Genomic_DNA"/>
</dbReference>
<keyword evidence="5" id="KW-0378">Hydrolase</keyword>
<dbReference type="AlphaFoldDB" id="A0A4U5LQU8"/>
<keyword evidence="14" id="KW-1185">Reference proteome</keyword>
<evidence type="ECO:0000256" key="6">
    <source>
        <dbReference type="ARBA" id="ARBA00022840"/>
    </source>
</evidence>
<evidence type="ECO:0000256" key="10">
    <source>
        <dbReference type="ARBA" id="ARBA00023295"/>
    </source>
</evidence>
<dbReference type="Gene3D" id="3.40.50.300">
    <property type="entry name" value="P-loop containing nucleotide triphosphate hydrolases"/>
    <property type="match status" value="1"/>
</dbReference>
<dbReference type="GO" id="GO:0034039">
    <property type="term" value="F:8-oxo-7,8-dihydroguanine DNA N-glycosylase activity"/>
    <property type="evidence" value="ECO:0007669"/>
    <property type="project" value="TreeGrafter"/>
</dbReference>
<dbReference type="Pfam" id="PF00730">
    <property type="entry name" value="HhH-GPD"/>
    <property type="match status" value="1"/>
</dbReference>
<evidence type="ECO:0000256" key="8">
    <source>
        <dbReference type="ARBA" id="ARBA00023239"/>
    </source>
</evidence>
<evidence type="ECO:0000256" key="2">
    <source>
        <dbReference type="ARBA" id="ARBA00012720"/>
    </source>
</evidence>
<gene>
    <name evidence="13" type="ORF">L596_029805</name>
</gene>
<dbReference type="InterPro" id="IPR052054">
    <property type="entry name" value="Oxidative_DNA_repair_enzyme"/>
</dbReference>
<evidence type="ECO:0000256" key="3">
    <source>
        <dbReference type="ARBA" id="ARBA00022741"/>
    </source>
</evidence>
<dbReference type="Pfam" id="PF08433">
    <property type="entry name" value="KTI12"/>
    <property type="match status" value="1"/>
</dbReference>
<dbReference type="InterPro" id="IPR027417">
    <property type="entry name" value="P-loop_NTPase"/>
</dbReference>
<dbReference type="Proteomes" id="UP000298663">
    <property type="component" value="Unassembled WGS sequence"/>
</dbReference>
<dbReference type="InterPro" id="IPR003265">
    <property type="entry name" value="HhH-GPD_domain"/>
</dbReference>
<dbReference type="PANTHER" id="PTHR10242:SF2">
    <property type="entry name" value="N-GLYCOSYLASE_DNA LYASE"/>
    <property type="match status" value="1"/>
</dbReference>
<dbReference type="Pfam" id="PF07934">
    <property type="entry name" value="OGG_N"/>
    <property type="match status" value="1"/>
</dbReference>
<evidence type="ECO:0000256" key="7">
    <source>
        <dbReference type="ARBA" id="ARBA00023204"/>
    </source>
</evidence>
<protein>
    <recommendedName>
        <fullName evidence="2">DNA-(apurinic or apyrimidinic site) lyase</fullName>
        <ecNumber evidence="2">4.2.99.18</ecNumber>
    </recommendedName>
</protein>
<keyword evidence="9" id="KW-0511">Multifunctional enzyme</keyword>
<dbReference type="GO" id="GO:0006285">
    <property type="term" value="P:base-excision repair, AP site formation"/>
    <property type="evidence" value="ECO:0007669"/>
    <property type="project" value="TreeGrafter"/>
</dbReference>
<evidence type="ECO:0000256" key="11">
    <source>
        <dbReference type="ARBA" id="ARBA00044632"/>
    </source>
</evidence>
<dbReference type="InterPro" id="IPR013641">
    <property type="entry name" value="KTI12/PSTK"/>
</dbReference>
<dbReference type="SUPFAM" id="SSF48150">
    <property type="entry name" value="DNA-glycosylase"/>
    <property type="match status" value="1"/>
</dbReference>
<accession>A0A4U5LQU8</accession>
<keyword evidence="6" id="KW-0067">ATP-binding</keyword>
<evidence type="ECO:0000259" key="12">
    <source>
        <dbReference type="SMART" id="SM00478"/>
    </source>
</evidence>
<reference evidence="13 14" key="1">
    <citation type="journal article" date="2015" name="Genome Biol.">
        <title>Comparative genomics of Steinernema reveals deeply conserved gene regulatory networks.</title>
        <authorList>
            <person name="Dillman A.R."/>
            <person name="Macchietto M."/>
            <person name="Porter C.F."/>
            <person name="Rogers A."/>
            <person name="Williams B."/>
            <person name="Antoshechkin I."/>
            <person name="Lee M.M."/>
            <person name="Goodwin Z."/>
            <person name="Lu X."/>
            <person name="Lewis E.E."/>
            <person name="Goodrich-Blair H."/>
            <person name="Stock S.P."/>
            <person name="Adams B.J."/>
            <person name="Sternberg P.W."/>
            <person name="Mortazavi A."/>
        </authorList>
    </citation>
    <scope>NUCLEOTIDE SEQUENCE [LARGE SCALE GENOMIC DNA]</scope>
    <source>
        <strain evidence="13 14">ALL</strain>
    </source>
</reference>
<dbReference type="OrthoDB" id="238681at2759"/>
<keyword evidence="8" id="KW-0456">Lyase</keyword>
<dbReference type="CDD" id="cd00056">
    <property type="entry name" value="ENDO3c"/>
    <property type="match status" value="1"/>
</dbReference>
<dbReference type="GO" id="GO:0006289">
    <property type="term" value="P:nucleotide-excision repair"/>
    <property type="evidence" value="ECO:0007669"/>
    <property type="project" value="InterPro"/>
</dbReference>
<dbReference type="Gene3D" id="3.30.310.260">
    <property type="match status" value="1"/>
</dbReference>
<dbReference type="InterPro" id="IPR011257">
    <property type="entry name" value="DNA_glycosylase"/>
</dbReference>
<proteinExistence type="inferred from homology"/>
<evidence type="ECO:0000313" key="14">
    <source>
        <dbReference type="Proteomes" id="UP000298663"/>
    </source>
</evidence>
<dbReference type="InterPro" id="IPR012904">
    <property type="entry name" value="OGG_N"/>
</dbReference>
<comment type="similarity">
    <text evidence="1">Belongs to the type-1 OGG1 family.</text>
</comment>
<keyword evidence="7" id="KW-0234">DNA repair</keyword>
<feature type="domain" description="HhH-GPD" evidence="12">
    <location>
        <begin position="345"/>
        <end position="519"/>
    </location>
</feature>
<dbReference type="SMART" id="SM00478">
    <property type="entry name" value="ENDO3c"/>
    <property type="match status" value="1"/>
</dbReference>
<dbReference type="PANTHER" id="PTHR10242">
    <property type="entry name" value="8-OXOGUANINE DNA GLYCOSYLASE"/>
    <property type="match status" value="1"/>
</dbReference>